<gene>
    <name evidence="2" type="ORF">FA10DRAFT_269181</name>
</gene>
<evidence type="ECO:0000313" key="3">
    <source>
        <dbReference type="Proteomes" id="UP000245768"/>
    </source>
</evidence>
<sequence>MRLTTMHISLFLLATVLAGSATARCGDMIYKGHKFRKVCCECPDSDHEGETLHAKCYPHSSCDLVESGCEEVFSC</sequence>
<protein>
    <recommendedName>
        <fullName evidence="4">TNFR-Cys domain-containing protein</fullName>
    </recommendedName>
</protein>
<evidence type="ECO:0000313" key="2">
    <source>
        <dbReference type="EMBL" id="PWN87900.1"/>
    </source>
</evidence>
<dbReference type="RefSeq" id="XP_025375098.1">
    <property type="nucleotide sequence ID" value="XM_025522655.1"/>
</dbReference>
<dbReference type="Proteomes" id="UP000245768">
    <property type="component" value="Unassembled WGS sequence"/>
</dbReference>
<proteinExistence type="predicted"/>
<evidence type="ECO:0000256" key="1">
    <source>
        <dbReference type="SAM" id="SignalP"/>
    </source>
</evidence>
<dbReference type="AlphaFoldDB" id="A0A316YE98"/>
<reference evidence="2 3" key="1">
    <citation type="journal article" date="2018" name="Mol. Biol. Evol.">
        <title>Broad Genomic Sampling Reveals a Smut Pathogenic Ancestry of the Fungal Clade Ustilaginomycotina.</title>
        <authorList>
            <person name="Kijpornyongpan T."/>
            <person name="Mondo S.J."/>
            <person name="Barry K."/>
            <person name="Sandor L."/>
            <person name="Lee J."/>
            <person name="Lipzen A."/>
            <person name="Pangilinan J."/>
            <person name="LaButti K."/>
            <person name="Hainaut M."/>
            <person name="Henrissat B."/>
            <person name="Grigoriev I.V."/>
            <person name="Spatafora J.W."/>
            <person name="Aime M.C."/>
        </authorList>
    </citation>
    <scope>NUCLEOTIDE SEQUENCE [LARGE SCALE GENOMIC DNA]</scope>
    <source>
        <strain evidence="2 3">MCA 4198</strain>
    </source>
</reference>
<dbReference type="InParanoid" id="A0A316YE98"/>
<feature type="chain" id="PRO_5016453408" description="TNFR-Cys domain-containing protein" evidence="1">
    <location>
        <begin position="19"/>
        <end position="75"/>
    </location>
</feature>
<accession>A0A316YE98</accession>
<dbReference type="EMBL" id="KZ819639">
    <property type="protein sequence ID" value="PWN87900.1"/>
    <property type="molecule type" value="Genomic_DNA"/>
</dbReference>
<keyword evidence="1" id="KW-0732">Signal</keyword>
<feature type="signal peptide" evidence="1">
    <location>
        <begin position="1"/>
        <end position="18"/>
    </location>
</feature>
<organism evidence="2 3">
    <name type="scientific">Acaromyces ingoldii</name>
    <dbReference type="NCBI Taxonomy" id="215250"/>
    <lineage>
        <taxon>Eukaryota</taxon>
        <taxon>Fungi</taxon>
        <taxon>Dikarya</taxon>
        <taxon>Basidiomycota</taxon>
        <taxon>Ustilaginomycotina</taxon>
        <taxon>Exobasidiomycetes</taxon>
        <taxon>Exobasidiales</taxon>
        <taxon>Cryptobasidiaceae</taxon>
        <taxon>Acaromyces</taxon>
    </lineage>
</organism>
<name>A0A316YE98_9BASI</name>
<evidence type="ECO:0008006" key="4">
    <source>
        <dbReference type="Google" id="ProtNLM"/>
    </source>
</evidence>
<dbReference type="GeneID" id="37044571"/>
<keyword evidence="3" id="KW-1185">Reference proteome</keyword>